<dbReference type="SUPFAM" id="SSF52980">
    <property type="entry name" value="Restriction endonuclease-like"/>
    <property type="match status" value="1"/>
</dbReference>
<gene>
    <name evidence="2" type="ORF">F4553_003647</name>
</gene>
<proteinExistence type="predicted"/>
<name>A0A841BS91_9ACTN</name>
<reference evidence="2 3" key="1">
    <citation type="submission" date="2020-08" db="EMBL/GenBank/DDBJ databases">
        <title>Sequencing the genomes of 1000 actinobacteria strains.</title>
        <authorList>
            <person name="Klenk H.-P."/>
        </authorList>
    </citation>
    <scope>NUCLEOTIDE SEQUENCE [LARGE SCALE GENOMIC DNA]</scope>
    <source>
        <strain evidence="2 3">DSM 45362</strain>
    </source>
</reference>
<accession>A0A841BS91</accession>
<dbReference type="Proteomes" id="UP000587527">
    <property type="component" value="Unassembled WGS sequence"/>
</dbReference>
<keyword evidence="3" id="KW-1185">Reference proteome</keyword>
<evidence type="ECO:0000313" key="3">
    <source>
        <dbReference type="Proteomes" id="UP000587527"/>
    </source>
</evidence>
<sequence length="292" mass="32548">MPKPPYRPRELAWQMFRGSQATRIGVLTENQLRTSAWIRVRHDVYADSRLERDHALACQAAMLRLPREVVIGGASAAYLLGVAHAASFRDPVSVIAPASMHVGTQARLVTHHLTVDPQDISGRMTTAERTAWDVARWYEVTRAVAIIDTLLSGGLVTAESLAATAERLGSERAVTTFDLADGRSQSPPESALRVRLVLADLPKPTPQLAVRVADGIVLHPDLAWAEYKVAIEYDGEWHDETDQFHRDRQRLNLLVADGWIVLHVTKRQLTADFPRLVRQVKAALRSRGWRPA</sequence>
<dbReference type="EMBL" id="JACHMN010000002">
    <property type="protein sequence ID" value="MBB5870268.1"/>
    <property type="molecule type" value="Genomic_DNA"/>
</dbReference>
<dbReference type="RefSeq" id="WP_184837544.1">
    <property type="nucleotide sequence ID" value="NZ_JACHMN010000002.1"/>
</dbReference>
<dbReference type="AlphaFoldDB" id="A0A841BS91"/>
<evidence type="ECO:0000259" key="1">
    <source>
        <dbReference type="Pfam" id="PF04480"/>
    </source>
</evidence>
<comment type="caution">
    <text evidence="2">The sequence shown here is derived from an EMBL/GenBank/DDBJ whole genome shotgun (WGS) entry which is preliminary data.</text>
</comment>
<dbReference type="InterPro" id="IPR007569">
    <property type="entry name" value="DUF559"/>
</dbReference>
<evidence type="ECO:0000313" key="2">
    <source>
        <dbReference type="EMBL" id="MBB5870268.1"/>
    </source>
</evidence>
<organism evidence="2 3">
    <name type="scientific">Allocatelliglobosispora scoriae</name>
    <dbReference type="NCBI Taxonomy" id="643052"/>
    <lineage>
        <taxon>Bacteria</taxon>
        <taxon>Bacillati</taxon>
        <taxon>Actinomycetota</taxon>
        <taxon>Actinomycetes</taxon>
        <taxon>Micromonosporales</taxon>
        <taxon>Micromonosporaceae</taxon>
        <taxon>Allocatelliglobosispora</taxon>
    </lineage>
</organism>
<protein>
    <recommendedName>
        <fullName evidence="1">DUF559 domain-containing protein</fullName>
    </recommendedName>
</protein>
<feature type="domain" description="DUF559" evidence="1">
    <location>
        <begin position="221"/>
        <end position="284"/>
    </location>
</feature>
<dbReference type="InterPro" id="IPR011335">
    <property type="entry name" value="Restrct_endonuc-II-like"/>
</dbReference>
<dbReference type="Gene3D" id="3.40.960.10">
    <property type="entry name" value="VSR Endonuclease"/>
    <property type="match status" value="1"/>
</dbReference>
<dbReference type="Pfam" id="PF04480">
    <property type="entry name" value="DUF559"/>
    <property type="match status" value="1"/>
</dbReference>